<protein>
    <submittedName>
        <fullName evidence="1">Uncharacterized protein</fullName>
    </submittedName>
</protein>
<evidence type="ECO:0000313" key="1">
    <source>
        <dbReference type="EMBL" id="MFC7178460.1"/>
    </source>
</evidence>
<comment type="caution">
    <text evidence="1">The sequence shown here is derived from an EMBL/GenBank/DDBJ whole genome shotgun (WGS) entry which is preliminary data.</text>
</comment>
<reference evidence="2" key="1">
    <citation type="journal article" date="2019" name="Int. J. Syst. Evol. Microbiol.">
        <title>The Global Catalogue of Microorganisms (GCM) 10K type strain sequencing project: providing services to taxonomists for standard genome sequencing and annotation.</title>
        <authorList>
            <consortium name="The Broad Institute Genomics Platform"/>
            <consortium name="The Broad Institute Genome Sequencing Center for Infectious Disease"/>
            <person name="Wu L."/>
            <person name="Ma J."/>
        </authorList>
    </citation>
    <scope>NUCLEOTIDE SEQUENCE [LARGE SCALE GENOMIC DNA]</scope>
    <source>
        <strain evidence="2">CGMCC 1.12859</strain>
    </source>
</reference>
<evidence type="ECO:0000313" key="2">
    <source>
        <dbReference type="Proteomes" id="UP001596435"/>
    </source>
</evidence>
<dbReference type="RefSeq" id="WP_345707871.1">
    <property type="nucleotide sequence ID" value="NZ_BAABKV010000001.1"/>
</dbReference>
<organism evidence="1 2">
    <name type="scientific">Kitasatospora paranensis</name>
    <dbReference type="NCBI Taxonomy" id="258053"/>
    <lineage>
        <taxon>Bacteria</taxon>
        <taxon>Bacillati</taxon>
        <taxon>Actinomycetota</taxon>
        <taxon>Actinomycetes</taxon>
        <taxon>Kitasatosporales</taxon>
        <taxon>Streptomycetaceae</taxon>
        <taxon>Kitasatospora</taxon>
    </lineage>
</organism>
<dbReference type="EMBL" id="JBHTAJ010000004">
    <property type="protein sequence ID" value="MFC7178460.1"/>
    <property type="molecule type" value="Genomic_DNA"/>
</dbReference>
<dbReference type="Proteomes" id="UP001596435">
    <property type="component" value="Unassembled WGS sequence"/>
</dbReference>
<accession>A0ABW2FMJ2</accession>
<gene>
    <name evidence="1" type="ORF">ACFQMG_02655</name>
</gene>
<keyword evidence="2" id="KW-1185">Reference proteome</keyword>
<sequence>MPAHPSTTEPGPEQDVVLDVFTHGDVTCAHTANAIHPGEWWHLWTAAGRYLGSTNRPELLGALIQQTR</sequence>
<name>A0ABW2FMJ2_9ACTN</name>
<proteinExistence type="predicted"/>